<evidence type="ECO:0000313" key="1">
    <source>
        <dbReference type="EMBL" id="PCH39685.1"/>
    </source>
</evidence>
<keyword evidence="2" id="KW-1185">Reference proteome</keyword>
<gene>
    <name evidence="1" type="ORF">WOLCODRAFT_21578</name>
</gene>
<dbReference type="Proteomes" id="UP000218811">
    <property type="component" value="Unassembled WGS sequence"/>
</dbReference>
<organism evidence="1 2">
    <name type="scientific">Wolfiporia cocos (strain MD-104)</name>
    <name type="common">Brown rot fungus</name>
    <dbReference type="NCBI Taxonomy" id="742152"/>
    <lineage>
        <taxon>Eukaryota</taxon>
        <taxon>Fungi</taxon>
        <taxon>Dikarya</taxon>
        <taxon>Basidiomycota</taxon>
        <taxon>Agaricomycotina</taxon>
        <taxon>Agaricomycetes</taxon>
        <taxon>Polyporales</taxon>
        <taxon>Phaeolaceae</taxon>
        <taxon>Wolfiporia</taxon>
    </lineage>
</organism>
<name>A0A2H3JDQ1_WOLCO</name>
<dbReference type="EMBL" id="KB468042">
    <property type="protein sequence ID" value="PCH39685.1"/>
    <property type="molecule type" value="Genomic_DNA"/>
</dbReference>
<accession>A0A2H3JDQ1</accession>
<evidence type="ECO:0000313" key="2">
    <source>
        <dbReference type="Proteomes" id="UP000218811"/>
    </source>
</evidence>
<dbReference type="AlphaFoldDB" id="A0A2H3JDQ1"/>
<reference evidence="1 2" key="1">
    <citation type="journal article" date="2012" name="Science">
        <title>The Paleozoic origin of enzymatic lignin decomposition reconstructed from 31 fungal genomes.</title>
        <authorList>
            <person name="Floudas D."/>
            <person name="Binder M."/>
            <person name="Riley R."/>
            <person name="Barry K."/>
            <person name="Blanchette R.A."/>
            <person name="Henrissat B."/>
            <person name="Martinez A.T."/>
            <person name="Otillar R."/>
            <person name="Spatafora J.W."/>
            <person name="Yadav J.S."/>
            <person name="Aerts A."/>
            <person name="Benoit I."/>
            <person name="Boyd A."/>
            <person name="Carlson A."/>
            <person name="Copeland A."/>
            <person name="Coutinho P.M."/>
            <person name="de Vries R.P."/>
            <person name="Ferreira P."/>
            <person name="Findley K."/>
            <person name="Foster B."/>
            <person name="Gaskell J."/>
            <person name="Glotzer D."/>
            <person name="Gorecki P."/>
            <person name="Heitman J."/>
            <person name="Hesse C."/>
            <person name="Hori C."/>
            <person name="Igarashi K."/>
            <person name="Jurgens J.A."/>
            <person name="Kallen N."/>
            <person name="Kersten P."/>
            <person name="Kohler A."/>
            <person name="Kuees U."/>
            <person name="Kumar T.K.A."/>
            <person name="Kuo A."/>
            <person name="LaButti K."/>
            <person name="Larrondo L.F."/>
            <person name="Lindquist E."/>
            <person name="Ling A."/>
            <person name="Lombard V."/>
            <person name="Lucas S."/>
            <person name="Lundell T."/>
            <person name="Martin R."/>
            <person name="McLaughlin D.J."/>
            <person name="Morgenstern I."/>
            <person name="Morin E."/>
            <person name="Murat C."/>
            <person name="Nagy L.G."/>
            <person name="Nolan M."/>
            <person name="Ohm R.A."/>
            <person name="Patyshakuliyeva A."/>
            <person name="Rokas A."/>
            <person name="Ruiz-Duenas F.J."/>
            <person name="Sabat G."/>
            <person name="Salamov A."/>
            <person name="Samejima M."/>
            <person name="Schmutz J."/>
            <person name="Slot J.C."/>
            <person name="St John F."/>
            <person name="Stenlid J."/>
            <person name="Sun H."/>
            <person name="Sun S."/>
            <person name="Syed K."/>
            <person name="Tsang A."/>
            <person name="Wiebenga A."/>
            <person name="Young D."/>
            <person name="Pisabarro A."/>
            <person name="Eastwood D.C."/>
            <person name="Martin F."/>
            <person name="Cullen D."/>
            <person name="Grigoriev I.V."/>
            <person name="Hibbett D.S."/>
        </authorList>
    </citation>
    <scope>NUCLEOTIDE SEQUENCE [LARGE SCALE GENOMIC DNA]</scope>
    <source>
        <strain evidence="1 2">MD-104</strain>
    </source>
</reference>
<proteinExistence type="predicted"/>
<sequence length="261" mass="29395">MAKIEPLIKTIPSSPYLCRLQQFELDFWRDREIGCGHFNRPETASQDSEIVSYYKKLFPDWYECGVLVVKLNFGYGDGNVVNALHTARETIVNPYPGLYWRLLVFGSVSPWHGQNCCAPVMHTLHTESLTVECSLQNTARMDREATIPGGQTICRPFYYPADFVSENIPGYGSRAIPNRVSACVPVPNPRGSFLLDTRGMINSTEYNTVVILSPIELHRIMHELILDNAFDIDICRYSPSTYAPISPIAECMPNATSHAEL</sequence>
<protein>
    <submittedName>
        <fullName evidence="1">Uncharacterized protein</fullName>
    </submittedName>
</protein>